<accession>A0AAN8UG51</accession>
<evidence type="ECO:0000256" key="1">
    <source>
        <dbReference type="SAM" id="MobiDB-lite"/>
    </source>
</evidence>
<evidence type="ECO:0000313" key="3">
    <source>
        <dbReference type="EMBL" id="KAK6914945.1"/>
    </source>
</evidence>
<feature type="transmembrane region" description="Helical" evidence="2">
    <location>
        <begin position="169"/>
        <end position="192"/>
    </location>
</feature>
<keyword evidence="2" id="KW-0812">Transmembrane</keyword>
<evidence type="ECO:0000256" key="2">
    <source>
        <dbReference type="SAM" id="Phobius"/>
    </source>
</evidence>
<sequence length="200" mass="22841">MSTTSMPDDTSKKDVSQSFREADDEEARKWDSLEKLPSGNGLTKALFVGSKGEAKEIDVHKMSLQEKKTLMDRLINVADGDNEEFLLKLRKRLDRQLRYKGIRGVLGLEVCADTLRIPIWLKWYYWANPFAWTLYGMIASQFGDAQDKLDNGETVEEFLRNFFGYRSDFVGVSAVAILGFTFLFASVFAVAIKVLNFQKR</sequence>
<gene>
    <name evidence="3" type="ORF">RJ641_020062</name>
</gene>
<dbReference type="Proteomes" id="UP001370490">
    <property type="component" value="Unassembled WGS sequence"/>
</dbReference>
<evidence type="ECO:0008006" key="5">
    <source>
        <dbReference type="Google" id="ProtNLM"/>
    </source>
</evidence>
<dbReference type="AlphaFoldDB" id="A0AAN8UG51"/>
<organism evidence="3 4">
    <name type="scientific">Dillenia turbinata</name>
    <dbReference type="NCBI Taxonomy" id="194707"/>
    <lineage>
        <taxon>Eukaryota</taxon>
        <taxon>Viridiplantae</taxon>
        <taxon>Streptophyta</taxon>
        <taxon>Embryophyta</taxon>
        <taxon>Tracheophyta</taxon>
        <taxon>Spermatophyta</taxon>
        <taxon>Magnoliopsida</taxon>
        <taxon>eudicotyledons</taxon>
        <taxon>Gunneridae</taxon>
        <taxon>Pentapetalae</taxon>
        <taxon>Dilleniales</taxon>
        <taxon>Dilleniaceae</taxon>
        <taxon>Dillenia</taxon>
    </lineage>
</organism>
<keyword evidence="2" id="KW-1133">Transmembrane helix</keyword>
<name>A0AAN8UG51_9MAGN</name>
<proteinExistence type="predicted"/>
<dbReference type="PANTHER" id="PTHR48040">
    <property type="entry name" value="PLEIOTROPIC DRUG RESISTANCE PROTEIN 1-LIKE ISOFORM X1"/>
    <property type="match status" value="1"/>
</dbReference>
<dbReference type="EMBL" id="JBAMMX010000025">
    <property type="protein sequence ID" value="KAK6914945.1"/>
    <property type="molecule type" value="Genomic_DNA"/>
</dbReference>
<keyword evidence="4" id="KW-1185">Reference proteome</keyword>
<protein>
    <recommendedName>
        <fullName evidence="5">Transmembrane protein</fullName>
    </recommendedName>
</protein>
<comment type="caution">
    <text evidence="3">The sequence shown here is derived from an EMBL/GenBank/DDBJ whole genome shotgun (WGS) entry which is preliminary data.</text>
</comment>
<dbReference type="PANTHER" id="PTHR48040:SF20">
    <property type="entry name" value="PLEIOTROPIC DRUG RESISTANCE PROTEIN 1"/>
    <property type="match status" value="1"/>
</dbReference>
<feature type="region of interest" description="Disordered" evidence="1">
    <location>
        <begin position="1"/>
        <end position="30"/>
    </location>
</feature>
<reference evidence="3 4" key="1">
    <citation type="submission" date="2023-12" db="EMBL/GenBank/DDBJ databases">
        <title>A high-quality genome assembly for Dillenia turbinata (Dilleniales).</title>
        <authorList>
            <person name="Chanderbali A."/>
        </authorList>
    </citation>
    <scope>NUCLEOTIDE SEQUENCE [LARGE SCALE GENOMIC DNA]</scope>
    <source>
        <strain evidence="3">LSX21</strain>
        <tissue evidence="3">Leaf</tissue>
    </source>
</reference>
<keyword evidence="2" id="KW-0472">Membrane</keyword>
<evidence type="ECO:0000313" key="4">
    <source>
        <dbReference type="Proteomes" id="UP001370490"/>
    </source>
</evidence>